<feature type="transmembrane region" description="Helical" evidence="7">
    <location>
        <begin position="406"/>
        <end position="429"/>
    </location>
</feature>
<dbReference type="InterPro" id="IPR052031">
    <property type="entry name" value="Membrane_Transporter-Flippase"/>
</dbReference>
<evidence type="ECO:0000256" key="1">
    <source>
        <dbReference type="ARBA" id="ARBA00004651"/>
    </source>
</evidence>
<dbReference type="PANTHER" id="PTHR43549:SF2">
    <property type="entry name" value="MULTIDRUG RESISTANCE PROTEIN NORM-RELATED"/>
    <property type="match status" value="1"/>
</dbReference>
<dbReference type="GO" id="GO:0005886">
    <property type="term" value="C:plasma membrane"/>
    <property type="evidence" value="ECO:0007669"/>
    <property type="project" value="UniProtKB-SubCell"/>
</dbReference>
<evidence type="ECO:0000256" key="2">
    <source>
        <dbReference type="ARBA" id="ARBA00022448"/>
    </source>
</evidence>
<feature type="transmembrane region" description="Helical" evidence="7">
    <location>
        <begin position="441"/>
        <end position="459"/>
    </location>
</feature>
<gene>
    <name evidence="8" type="ORF">BDV29DRAFT_199397</name>
</gene>
<keyword evidence="9" id="KW-1185">Reference proteome</keyword>
<protein>
    <submittedName>
        <fullName evidence="8">Uncharacterized protein</fullName>
    </submittedName>
</protein>
<evidence type="ECO:0000256" key="7">
    <source>
        <dbReference type="SAM" id="Phobius"/>
    </source>
</evidence>
<feature type="transmembrane region" description="Helical" evidence="7">
    <location>
        <begin position="471"/>
        <end position="493"/>
    </location>
</feature>
<accession>A0A5N5WMT5</accession>
<feature type="transmembrane region" description="Helical" evidence="7">
    <location>
        <begin position="124"/>
        <end position="149"/>
    </location>
</feature>
<evidence type="ECO:0000256" key="3">
    <source>
        <dbReference type="ARBA" id="ARBA00022475"/>
    </source>
</evidence>
<reference evidence="8 9" key="1">
    <citation type="submission" date="2019-04" db="EMBL/GenBank/DDBJ databases">
        <title>Friends and foes A comparative genomics study of 23 Aspergillus species from section Flavi.</title>
        <authorList>
            <consortium name="DOE Joint Genome Institute"/>
            <person name="Kjaerbolling I."/>
            <person name="Vesth T."/>
            <person name="Frisvad J.C."/>
            <person name="Nybo J.L."/>
            <person name="Theobald S."/>
            <person name="Kildgaard S."/>
            <person name="Isbrandt T."/>
            <person name="Kuo A."/>
            <person name="Sato A."/>
            <person name="Lyhne E.K."/>
            <person name="Kogle M.E."/>
            <person name="Wiebenga A."/>
            <person name="Kun R.S."/>
            <person name="Lubbers R.J."/>
            <person name="Makela M.R."/>
            <person name="Barry K."/>
            <person name="Chovatia M."/>
            <person name="Clum A."/>
            <person name="Daum C."/>
            <person name="Haridas S."/>
            <person name="He G."/>
            <person name="LaButti K."/>
            <person name="Lipzen A."/>
            <person name="Mondo S."/>
            <person name="Riley R."/>
            <person name="Salamov A."/>
            <person name="Simmons B.A."/>
            <person name="Magnuson J.K."/>
            <person name="Henrissat B."/>
            <person name="Mortensen U.H."/>
            <person name="Larsen T.O."/>
            <person name="Devries R.P."/>
            <person name="Grigoriev I.V."/>
            <person name="Machida M."/>
            <person name="Baker S.E."/>
            <person name="Andersen M.R."/>
        </authorList>
    </citation>
    <scope>NUCLEOTIDE SEQUENCE [LARGE SCALE GENOMIC DNA]</scope>
    <source>
        <strain evidence="8 9">CBS 151.66</strain>
    </source>
</reference>
<proteinExistence type="predicted"/>
<evidence type="ECO:0000256" key="5">
    <source>
        <dbReference type="ARBA" id="ARBA00022989"/>
    </source>
</evidence>
<feature type="transmembrane region" description="Helical" evidence="7">
    <location>
        <begin position="290"/>
        <end position="313"/>
    </location>
</feature>
<dbReference type="Proteomes" id="UP000326565">
    <property type="component" value="Unassembled WGS sequence"/>
</dbReference>
<dbReference type="PANTHER" id="PTHR43549">
    <property type="entry name" value="MULTIDRUG RESISTANCE PROTEIN YPNP-RELATED"/>
    <property type="match status" value="1"/>
</dbReference>
<feature type="transmembrane region" description="Helical" evidence="7">
    <location>
        <begin position="47"/>
        <end position="69"/>
    </location>
</feature>
<comment type="subcellular location">
    <subcellularLocation>
        <location evidence="1">Cell membrane</location>
        <topology evidence="1">Multi-pass membrane protein</topology>
    </subcellularLocation>
</comment>
<keyword evidence="4 7" id="KW-0812">Transmembrane</keyword>
<feature type="transmembrane region" description="Helical" evidence="7">
    <location>
        <begin position="193"/>
        <end position="215"/>
    </location>
</feature>
<keyword evidence="6 7" id="KW-0472">Membrane</keyword>
<feature type="transmembrane region" description="Helical" evidence="7">
    <location>
        <begin position="227"/>
        <end position="246"/>
    </location>
</feature>
<dbReference type="OrthoDB" id="2119662at2759"/>
<dbReference type="EMBL" id="ML732390">
    <property type="protein sequence ID" value="KAB8068490.1"/>
    <property type="molecule type" value="Genomic_DNA"/>
</dbReference>
<feature type="transmembrane region" description="Helical" evidence="7">
    <location>
        <begin position="319"/>
        <end position="343"/>
    </location>
</feature>
<keyword evidence="5 7" id="KW-1133">Transmembrane helix</keyword>
<evidence type="ECO:0000256" key="4">
    <source>
        <dbReference type="ARBA" id="ARBA00022692"/>
    </source>
</evidence>
<organism evidence="8 9">
    <name type="scientific">Aspergillus leporis</name>
    <dbReference type="NCBI Taxonomy" id="41062"/>
    <lineage>
        <taxon>Eukaryota</taxon>
        <taxon>Fungi</taxon>
        <taxon>Dikarya</taxon>
        <taxon>Ascomycota</taxon>
        <taxon>Pezizomycotina</taxon>
        <taxon>Eurotiomycetes</taxon>
        <taxon>Eurotiomycetidae</taxon>
        <taxon>Eurotiales</taxon>
        <taxon>Aspergillaceae</taxon>
        <taxon>Aspergillus</taxon>
        <taxon>Aspergillus subgen. Circumdati</taxon>
    </lineage>
</organism>
<evidence type="ECO:0000313" key="9">
    <source>
        <dbReference type="Proteomes" id="UP000326565"/>
    </source>
</evidence>
<sequence length="505" mass="56846">MHHQENTPVTVRVTGWPEVEATPDSRVFSLKWTVGERWWYRSHYVGALLFNVGAFILPALYSTLVKIWIANIDSSLVVTTDVYTYIGTIAEVLNEGLPRAVWVTIADKRTRSFESRLKLSYTLIIFQTILGMIMSIVFAGAAEAFAAAFVPHDVQKASIKYVKIGAFSALSSAIEVAVANATRALDKPDVPLFISSVKVTVNIILDLLVISKFHVGNWTPDINMQAAIRLSCDMVAAISGLLYFFMAASVRKDGNHWHWRWQGDMPTLKAFVILLKPGLITFAESAIRNALYLWLVAGVVSMSADYATAWGIFTTIRWGLVMVPVQALETTSLVFIGHAWGELKDTTRQQNRSWWSLYVITRPAILSVAIAITIEIPLYVFFSIWGCKPFAFFLSQSETVSEITTHMWQTIDWCYLLYSISTQLATILLATRPIWYLLQSLISNILYVLPWAIACQLVHLNPENAWTYHRLVFGGSLVFTFVEILIVDSLWAWRLFRGKLGVGSI</sequence>
<keyword evidence="3" id="KW-1003">Cell membrane</keyword>
<keyword evidence="2" id="KW-0813">Transport</keyword>
<feature type="transmembrane region" description="Helical" evidence="7">
    <location>
        <begin position="364"/>
        <end position="386"/>
    </location>
</feature>
<evidence type="ECO:0000313" key="8">
    <source>
        <dbReference type="EMBL" id="KAB8068490.1"/>
    </source>
</evidence>
<dbReference type="AlphaFoldDB" id="A0A5N5WMT5"/>
<name>A0A5N5WMT5_9EURO</name>
<evidence type="ECO:0000256" key="6">
    <source>
        <dbReference type="ARBA" id="ARBA00023136"/>
    </source>
</evidence>